<evidence type="ECO:0000259" key="7">
    <source>
        <dbReference type="SMART" id="SM01072"/>
    </source>
</evidence>
<dbReference type="InterPro" id="IPR003960">
    <property type="entry name" value="ATPase_AAA_CS"/>
</dbReference>
<dbReference type="GO" id="GO:0005524">
    <property type="term" value="F:ATP binding"/>
    <property type="evidence" value="ECO:0007669"/>
    <property type="project" value="UniProtKB-KW"/>
</dbReference>
<dbReference type="Pfam" id="PF02359">
    <property type="entry name" value="CDC48_N"/>
    <property type="match status" value="1"/>
</dbReference>
<dbReference type="FunFam" id="1.10.8.60:FF:000057">
    <property type="entry name" value="AAA family ATPase, CDC48 subfamily"/>
    <property type="match status" value="1"/>
</dbReference>
<dbReference type="InterPro" id="IPR050168">
    <property type="entry name" value="AAA_ATPase_domain"/>
</dbReference>
<feature type="domain" description="CDC48 N-terminal subdomain" evidence="8">
    <location>
        <begin position="14"/>
        <end position="101"/>
    </location>
</feature>
<dbReference type="SUPFAM" id="SSF52540">
    <property type="entry name" value="P-loop containing nucleoside triphosphate hydrolases"/>
    <property type="match status" value="2"/>
</dbReference>
<feature type="domain" description="CDC48" evidence="7">
    <location>
        <begin position="117"/>
        <end position="179"/>
    </location>
</feature>
<dbReference type="NCBIfam" id="TIGR01243">
    <property type="entry name" value="CDC48"/>
    <property type="match status" value="1"/>
</dbReference>
<organism evidence="9">
    <name type="scientific">marine sediment metagenome</name>
    <dbReference type="NCBI Taxonomy" id="412755"/>
    <lineage>
        <taxon>unclassified sequences</taxon>
        <taxon>metagenomes</taxon>
        <taxon>ecological metagenomes</taxon>
    </lineage>
</organism>
<dbReference type="Gene3D" id="3.40.50.300">
    <property type="entry name" value="P-loop containing nucleotide triphosphate hydrolases"/>
    <property type="match status" value="2"/>
</dbReference>
<dbReference type="InterPro" id="IPR029067">
    <property type="entry name" value="CDC48_domain_2-like_sf"/>
</dbReference>
<dbReference type="InterPro" id="IPR009010">
    <property type="entry name" value="Asp_de-COase-like_dom_sf"/>
</dbReference>
<gene>
    <name evidence="9" type="ORF">LCGC14_0590820</name>
</gene>
<dbReference type="PANTHER" id="PTHR23077">
    <property type="entry name" value="AAA-FAMILY ATPASE"/>
    <property type="match status" value="1"/>
</dbReference>
<dbReference type="InterPro" id="IPR003959">
    <property type="entry name" value="ATPase_AAA_core"/>
</dbReference>
<dbReference type="PROSITE" id="PS00674">
    <property type="entry name" value="AAA"/>
    <property type="match status" value="2"/>
</dbReference>
<evidence type="ECO:0000256" key="5">
    <source>
        <dbReference type="SAM" id="MobiDB-lite"/>
    </source>
</evidence>
<evidence type="ECO:0000259" key="8">
    <source>
        <dbReference type="SMART" id="SM01073"/>
    </source>
</evidence>
<name>A0A0F9ULZ3_9ZZZZ</name>
<dbReference type="Pfam" id="PF17862">
    <property type="entry name" value="AAA_lid_3"/>
    <property type="match status" value="2"/>
</dbReference>
<dbReference type="AlphaFoldDB" id="A0A0F9ULZ3"/>
<feature type="domain" description="AAA+ ATPase" evidence="6">
    <location>
        <begin position="224"/>
        <end position="360"/>
    </location>
</feature>
<dbReference type="PANTHER" id="PTHR23077:SF171">
    <property type="entry name" value="NUCLEAR VALOSIN-CONTAINING PROTEIN-LIKE"/>
    <property type="match status" value="1"/>
</dbReference>
<feature type="region of interest" description="Disordered" evidence="5">
    <location>
        <begin position="722"/>
        <end position="741"/>
    </location>
</feature>
<dbReference type="FunFam" id="3.40.50.300:FF:000018">
    <property type="entry name" value="Cell division control 48"/>
    <property type="match status" value="1"/>
</dbReference>
<evidence type="ECO:0000256" key="2">
    <source>
        <dbReference type="ARBA" id="ARBA00022737"/>
    </source>
</evidence>
<dbReference type="SMART" id="SM00382">
    <property type="entry name" value="AAA"/>
    <property type="match status" value="2"/>
</dbReference>
<dbReference type="InterPro" id="IPR041569">
    <property type="entry name" value="AAA_lid_3"/>
</dbReference>
<comment type="similarity">
    <text evidence="1">Belongs to the AAA ATPase family. CDC48 subfamily.</text>
</comment>
<evidence type="ECO:0000256" key="4">
    <source>
        <dbReference type="ARBA" id="ARBA00022840"/>
    </source>
</evidence>
<dbReference type="Gene3D" id="2.40.40.20">
    <property type="match status" value="1"/>
</dbReference>
<dbReference type="InterPro" id="IPR004201">
    <property type="entry name" value="Cdc48_dom2"/>
</dbReference>
<dbReference type="InterPro" id="IPR003338">
    <property type="entry name" value="CDC4_N-term_subdom"/>
</dbReference>
<dbReference type="GO" id="GO:0016887">
    <property type="term" value="F:ATP hydrolysis activity"/>
    <property type="evidence" value="ECO:0007669"/>
    <property type="project" value="InterPro"/>
</dbReference>
<dbReference type="Gene3D" id="1.10.8.60">
    <property type="match status" value="2"/>
</dbReference>
<evidence type="ECO:0000313" key="9">
    <source>
        <dbReference type="EMBL" id="KKN54583.1"/>
    </source>
</evidence>
<dbReference type="InterPro" id="IPR003593">
    <property type="entry name" value="AAA+_ATPase"/>
</dbReference>
<accession>A0A0F9ULZ3</accession>
<dbReference type="SUPFAM" id="SSF54585">
    <property type="entry name" value="Cdc48 domain 2-like"/>
    <property type="match status" value="1"/>
</dbReference>
<dbReference type="Gene3D" id="3.10.330.10">
    <property type="match status" value="1"/>
</dbReference>
<evidence type="ECO:0000259" key="6">
    <source>
        <dbReference type="SMART" id="SM00382"/>
    </source>
</evidence>
<dbReference type="Pfam" id="PF02933">
    <property type="entry name" value="CDC48_2"/>
    <property type="match status" value="1"/>
</dbReference>
<dbReference type="InterPro" id="IPR005938">
    <property type="entry name" value="AAA_ATPase_CDC48"/>
</dbReference>
<dbReference type="SMART" id="SM01072">
    <property type="entry name" value="CDC48_2"/>
    <property type="match status" value="1"/>
</dbReference>
<dbReference type="GO" id="GO:0005737">
    <property type="term" value="C:cytoplasm"/>
    <property type="evidence" value="ECO:0007669"/>
    <property type="project" value="UniProtKB-ARBA"/>
</dbReference>
<proteinExistence type="inferred from homology"/>
<protein>
    <recommendedName>
        <fullName evidence="10">AAA family ATPase</fullName>
    </recommendedName>
</protein>
<keyword evidence="3" id="KW-0547">Nucleotide-binding</keyword>
<dbReference type="Pfam" id="PF00004">
    <property type="entry name" value="AAA"/>
    <property type="match status" value="2"/>
</dbReference>
<feature type="domain" description="AAA+ ATPase" evidence="6">
    <location>
        <begin position="496"/>
        <end position="633"/>
    </location>
</feature>
<dbReference type="SMART" id="SM01073">
    <property type="entry name" value="CDC48_N"/>
    <property type="match status" value="1"/>
</dbReference>
<sequence length="741" mass="82569">MSGITREYNGNIKKVRIKDAYKGDAGRGRIRIDPEVINELNLRTGDVIEISHPEILKKTAGLLYPGKVEDKGTNIIRIDSSLRRNIGAAIDDIVEIRKIEASLAGRITFAGLEESVAIRRSEQLVRMLENRVITKGDILSFNAMGRRIDFIVIDYSPRAAAVRIHLDTKITISEKTHKELEELEARRVTYEDIGGLEEEIQKIREMIELPIRHPELFKRIGIDPPKGVLLHGPPGTGKTLLARAVAYETEAHFITISGPEIMSKFYGQSEENLRKVFEEAKEMAPSIIFIDELDSIAPKRGEVTGEVERRVVAQLLSLLDGLEGRGEVIVIGATNRVNDIDPALRRPGRFDREIEIGVPDTDGRYDILLIHTRGMPLYGDIDLRLLAEKTHGFVGADVESLAKEAAMLAIRDILPLIDLDKPIPTEILMDLQIKMKHFQTALNGIEPSALREVLITQPTETWDDVGGLEEAKQQLREIIEWPLKYPELYTHLNSNPPNGILLFGPPGTGKTLLAKALAHESEINFISVKGPEFLSKWVGESEKAVRETFRKARAASPCIIFFDEIDAIAGLRGRSSGSQVTEQVVSQLLTEMDGLEGLKDVVLIAATNRPDMLDPALLRSGRFGRHVEIPLPDKEARAKIFNIHLKNKPLASDVDINKLARELEGYTGADIGAICEEATLLTIRKVVANTNINTQNADSVKKVKIAQSEFDEAIKKVLKSAEKAKKSHEMYSKKPSEELYR</sequence>
<dbReference type="SUPFAM" id="SSF50692">
    <property type="entry name" value="ADC-like"/>
    <property type="match status" value="1"/>
</dbReference>
<evidence type="ECO:0008006" key="10">
    <source>
        <dbReference type="Google" id="ProtNLM"/>
    </source>
</evidence>
<dbReference type="InterPro" id="IPR027417">
    <property type="entry name" value="P-loop_NTPase"/>
</dbReference>
<evidence type="ECO:0000256" key="3">
    <source>
        <dbReference type="ARBA" id="ARBA00022741"/>
    </source>
</evidence>
<keyword evidence="4" id="KW-0067">ATP-binding</keyword>
<dbReference type="EMBL" id="LAZR01000922">
    <property type="protein sequence ID" value="KKN54583.1"/>
    <property type="molecule type" value="Genomic_DNA"/>
</dbReference>
<dbReference type="FunFam" id="2.40.40.20:FF:000007">
    <property type="entry name" value="AAA family ATPase"/>
    <property type="match status" value="1"/>
</dbReference>
<reference evidence="9" key="1">
    <citation type="journal article" date="2015" name="Nature">
        <title>Complex archaea that bridge the gap between prokaryotes and eukaryotes.</title>
        <authorList>
            <person name="Spang A."/>
            <person name="Saw J.H."/>
            <person name="Jorgensen S.L."/>
            <person name="Zaremba-Niedzwiedzka K."/>
            <person name="Martijn J."/>
            <person name="Lind A.E."/>
            <person name="van Eijk R."/>
            <person name="Schleper C."/>
            <person name="Guy L."/>
            <person name="Ettema T.J."/>
        </authorList>
    </citation>
    <scope>NUCLEOTIDE SEQUENCE</scope>
</reference>
<keyword evidence="2" id="KW-0677">Repeat</keyword>
<dbReference type="FunFam" id="3.40.50.300:FF:000012">
    <property type="entry name" value="Transitional endoplasmic reticulum ATPase"/>
    <property type="match status" value="1"/>
</dbReference>
<comment type="caution">
    <text evidence="9">The sequence shown here is derived from an EMBL/GenBank/DDBJ whole genome shotgun (WGS) entry which is preliminary data.</text>
</comment>
<evidence type="ECO:0000256" key="1">
    <source>
        <dbReference type="ARBA" id="ARBA00009833"/>
    </source>
</evidence>